<keyword evidence="1" id="KW-0732">Signal</keyword>
<organism evidence="2 3">
    <name type="scientific">Nocardioides immobilis</name>
    <dbReference type="NCBI Taxonomy" id="2049295"/>
    <lineage>
        <taxon>Bacteria</taxon>
        <taxon>Bacillati</taxon>
        <taxon>Actinomycetota</taxon>
        <taxon>Actinomycetes</taxon>
        <taxon>Propionibacteriales</taxon>
        <taxon>Nocardioidaceae</taxon>
        <taxon>Nocardioides</taxon>
    </lineage>
</organism>
<keyword evidence="3" id="KW-1185">Reference proteome</keyword>
<dbReference type="Pfam" id="PF12028">
    <property type="entry name" value="DUF3515"/>
    <property type="match status" value="1"/>
</dbReference>
<dbReference type="OrthoDB" id="3213819at2"/>
<gene>
    <name evidence="2" type="ORF">D0Z08_06265</name>
</gene>
<comment type="caution">
    <text evidence="2">The sequence shown here is derived from an EMBL/GenBank/DDBJ whole genome shotgun (WGS) entry which is preliminary data.</text>
</comment>
<dbReference type="AlphaFoldDB" id="A0A417Y5E2"/>
<evidence type="ECO:0000256" key="1">
    <source>
        <dbReference type="SAM" id="SignalP"/>
    </source>
</evidence>
<dbReference type="InterPro" id="IPR021903">
    <property type="entry name" value="DUF3515"/>
</dbReference>
<evidence type="ECO:0000313" key="2">
    <source>
        <dbReference type="EMBL" id="RHW27893.1"/>
    </source>
</evidence>
<accession>A0A417Y5E2</accession>
<evidence type="ECO:0000313" key="3">
    <source>
        <dbReference type="Proteomes" id="UP000283644"/>
    </source>
</evidence>
<sequence>MPGRPHLTVRLAGLLAGLLLLSACGGAVEVDVPDLDAEDSAACDAFADELPDTLADESRVDIEPSDAPAAAYGDPPVVVTCGVGEPAGFGLGAQCEVVNDVPWYIPPEQYDDLSLDLVITSAWHEPRVQVELPAELRGNEGGVMAVLSPLVQEHLREAGDCDL</sequence>
<dbReference type="PROSITE" id="PS51257">
    <property type="entry name" value="PROKAR_LIPOPROTEIN"/>
    <property type="match status" value="1"/>
</dbReference>
<reference evidence="2 3" key="1">
    <citation type="submission" date="2018-09" db="EMBL/GenBank/DDBJ databases">
        <title>Genome sequencing of Nocardioides immobilis CCTCC AB 2017083 for comparison to Nocardioides silvaticus.</title>
        <authorList>
            <person name="Li C."/>
            <person name="Wang G."/>
        </authorList>
    </citation>
    <scope>NUCLEOTIDE SEQUENCE [LARGE SCALE GENOMIC DNA]</scope>
    <source>
        <strain evidence="2 3">CCTCC AB 2017083</strain>
    </source>
</reference>
<feature type="signal peptide" evidence="1">
    <location>
        <begin position="1"/>
        <end position="27"/>
    </location>
</feature>
<dbReference type="EMBL" id="QXGH01000011">
    <property type="protein sequence ID" value="RHW27893.1"/>
    <property type="molecule type" value="Genomic_DNA"/>
</dbReference>
<feature type="chain" id="PRO_5038947479" evidence="1">
    <location>
        <begin position="28"/>
        <end position="163"/>
    </location>
</feature>
<proteinExistence type="predicted"/>
<name>A0A417Y5E2_9ACTN</name>
<dbReference type="Proteomes" id="UP000283644">
    <property type="component" value="Unassembled WGS sequence"/>
</dbReference>
<protein>
    <submittedName>
        <fullName evidence="2">DUF3515 family protein</fullName>
    </submittedName>
</protein>